<dbReference type="Pfam" id="PF13439">
    <property type="entry name" value="Glyco_transf_4"/>
    <property type="match status" value="1"/>
</dbReference>
<evidence type="ECO:0000313" key="4">
    <source>
        <dbReference type="Proteomes" id="UP000095645"/>
    </source>
</evidence>
<dbReference type="CDD" id="cd03801">
    <property type="entry name" value="GT4_PimA-like"/>
    <property type="match status" value="1"/>
</dbReference>
<evidence type="ECO:0000259" key="2">
    <source>
        <dbReference type="Pfam" id="PF13439"/>
    </source>
</evidence>
<dbReference type="InterPro" id="IPR001296">
    <property type="entry name" value="Glyco_trans_1"/>
</dbReference>
<protein>
    <submittedName>
        <fullName evidence="3">Glycogen synthase</fullName>
        <ecNumber evidence="3">2.4.1.11</ecNumber>
    </submittedName>
</protein>
<evidence type="ECO:0000259" key="1">
    <source>
        <dbReference type="Pfam" id="PF00534"/>
    </source>
</evidence>
<dbReference type="GO" id="GO:0004373">
    <property type="term" value="F:alpha-1,4-glucan glucosyltransferase (UDP-glucose donor) activity"/>
    <property type="evidence" value="ECO:0007669"/>
    <property type="project" value="UniProtKB-EC"/>
</dbReference>
<sequence>MKRVCMIVPNRMVKGGIAAVVNGYRGSQLEKDYEITYVESYKDGSKFDKLLKGICGYFHFAYVLMFHKPDVVHIHSSFGPSFYRKMPFIYMASWRKIPIVNHIHGADFDEFYVNAPEEKKAKIKKVYSKCNVLIALSEEWKERLSQIVPEDRIEIIENYSVLHEDALEERMQRECNNTVLFLGELGKRKGCYDIPAVIAQVKKSIPDVIFVLAGAGSEADEKAIKELIAEKGISDNVKFPGWVRGDTKDKLLREADVFFLPSYNEGMPMSVLDAMGYGLPVVSTNVGGIPKIVHDGENGYCCDPGNVNQFAKGITEILLDRKERKSFGEASWKIVKEGYSLEAHLNRIEQAYKQVLLMDV</sequence>
<dbReference type="SUPFAM" id="SSF53756">
    <property type="entry name" value="UDP-Glycosyltransferase/glycogen phosphorylase"/>
    <property type="match status" value="1"/>
</dbReference>
<dbReference type="Proteomes" id="UP000095645">
    <property type="component" value="Unassembled WGS sequence"/>
</dbReference>
<feature type="domain" description="Glycosyl transferase family 1" evidence="1">
    <location>
        <begin position="174"/>
        <end position="331"/>
    </location>
</feature>
<evidence type="ECO:0000313" key="3">
    <source>
        <dbReference type="EMBL" id="CUO71518.1"/>
    </source>
</evidence>
<accession>A0A174HED6</accession>
<dbReference type="PANTHER" id="PTHR12526">
    <property type="entry name" value="GLYCOSYLTRANSFERASE"/>
    <property type="match status" value="1"/>
</dbReference>
<reference evidence="3 4" key="1">
    <citation type="submission" date="2015-09" db="EMBL/GenBank/DDBJ databases">
        <authorList>
            <consortium name="Pathogen Informatics"/>
        </authorList>
    </citation>
    <scope>NUCLEOTIDE SEQUENCE [LARGE SCALE GENOMIC DNA]</scope>
    <source>
        <strain evidence="3 4">2789STDY5834861</strain>
    </source>
</reference>
<proteinExistence type="predicted"/>
<gene>
    <name evidence="3" type="ORF">ERS852476_03717</name>
</gene>
<dbReference type="Gene3D" id="3.40.50.2000">
    <property type="entry name" value="Glycogen Phosphorylase B"/>
    <property type="match status" value="2"/>
</dbReference>
<name>A0A174HED6_9FIRM</name>
<keyword evidence="3" id="KW-0808">Transferase</keyword>
<keyword evidence="3" id="KW-0328">Glycosyltransferase</keyword>
<dbReference type="EMBL" id="CYZP01000062">
    <property type="protein sequence ID" value="CUO71518.1"/>
    <property type="molecule type" value="Genomic_DNA"/>
</dbReference>
<organism evidence="3 4">
    <name type="scientific">Blautia obeum</name>
    <dbReference type="NCBI Taxonomy" id="40520"/>
    <lineage>
        <taxon>Bacteria</taxon>
        <taxon>Bacillati</taxon>
        <taxon>Bacillota</taxon>
        <taxon>Clostridia</taxon>
        <taxon>Lachnospirales</taxon>
        <taxon>Lachnospiraceae</taxon>
        <taxon>Blautia</taxon>
    </lineage>
</organism>
<dbReference type="EC" id="2.4.1.11" evidence="3"/>
<dbReference type="RefSeq" id="WP_020993806.1">
    <property type="nucleotide sequence ID" value="NZ_CYZP01000062.1"/>
</dbReference>
<feature type="domain" description="Glycosyltransferase subfamily 4-like N-terminal" evidence="2">
    <location>
        <begin position="44"/>
        <end position="158"/>
    </location>
</feature>
<dbReference type="InterPro" id="IPR028098">
    <property type="entry name" value="Glyco_trans_4-like_N"/>
</dbReference>
<dbReference type="Pfam" id="PF00534">
    <property type="entry name" value="Glycos_transf_1"/>
    <property type="match status" value="1"/>
</dbReference>
<dbReference type="AlphaFoldDB" id="A0A174HED6"/>